<sequence length="956" mass="107243">MSSERDKRRKGMLSLTSYSSSCPSITLQEVFSPEQHEGGHVSRRDCVLMCFDESKMSQNKASPTTRMSTGVVSSEDTDIVPPRPVSLFIPRTTSLARPSSFPVNVVRNKHLPTHLGHSELEQIREEKSKLDKDNTKPSSAYAHRLDKNRPSIRMKPWESSFSRSQKRLSPGHARIEWGVEVIISPSSLFPSVHQSPVHKSPAYLPSKTSSRARWRKAIWYSIQEAKKRRSIASTGNADDAAQGTQNGTLTGNSINFNGENESVGMSEMTFRNVLFLLVCFLSSLAMFYLVFFLELHVNSQGKLPSLSDAKGTATACLICFGLESVYRWFLQSWYRNSFFFLVDFLSFLFLVPKILSMRVYDIREDGNQYIRLLVIARMWRIAQAGAQLARRMHAATSLKECYWWSEALLCFSCSSRLALDQTLDGGIVRRCFLVVASFISLIWLEMYLFPNMMSNVNSDAAILSNAFVHLAGKNARAVGFEPVLHSFLGKYKEMGTPVVFLEVAGVTLVNEGGASEACKLRPGFRELSVGEDFIIAFDEEQQSKLHIHFRIFSSLFLAFVLFWSSWSISSYVLLQVVYPLDMIANEVAAIAEEPMKTLRFEFRDHPHLRKVEQGLLCLAKLLQLGFGEAGARVISRCLRNGIVALDTHSPGVIVHAFFGFCDIRNFTDLTEVLQADVVQVVNGVGKIVHDSVNKCHGAPNKNIGDAFLLVWKPKGELDIQEVADGALRSYIEAICEIARDKKIIAQTSKEAVQRRIPGYQLRLGFGLHYGWAIECAIGSQHKVDVSYLSPHVNIASRLEAASKQYGVSILLSGDVFELLSPRVQRLCRMVDRVTVKGSNSPISLYTFDRPFFRSENGELPDDIDLAALETEEAFFSVVAPSTSLSFRQEFARALRLYLGGEDGSQRNWKSALTALSMCLEMKPDDGPTRNLMSFIEGEMINPTAERWKGYRVLDSK</sequence>
<dbReference type="EMBL" id="HBKN01020581">
    <property type="protein sequence ID" value="CAE2301364.1"/>
    <property type="molecule type" value="Transcribed_RNA"/>
</dbReference>
<gene>
    <name evidence="4" type="ORF">GTHE00462_LOCUS16161</name>
</gene>
<feature type="transmembrane region" description="Helical" evidence="2">
    <location>
        <begin position="337"/>
        <end position="355"/>
    </location>
</feature>
<reference evidence="4" key="1">
    <citation type="submission" date="2021-01" db="EMBL/GenBank/DDBJ databases">
        <authorList>
            <person name="Corre E."/>
            <person name="Pelletier E."/>
            <person name="Niang G."/>
            <person name="Scheremetjew M."/>
            <person name="Finn R."/>
            <person name="Kale V."/>
            <person name="Holt S."/>
            <person name="Cochrane G."/>
            <person name="Meng A."/>
            <person name="Brown T."/>
            <person name="Cohen L."/>
        </authorList>
    </citation>
    <scope>NUCLEOTIDE SEQUENCE</scope>
    <source>
        <strain evidence="4">CCMP 2712</strain>
    </source>
</reference>
<feature type="transmembrane region" description="Helical" evidence="2">
    <location>
        <begin position="551"/>
        <end position="574"/>
    </location>
</feature>
<accession>A0A7S4NPZ7</accession>
<dbReference type="InterPro" id="IPR029787">
    <property type="entry name" value="Nucleotide_cyclase"/>
</dbReference>
<feature type="domain" description="Guanylate cyclase" evidence="3">
    <location>
        <begin position="657"/>
        <end position="799"/>
    </location>
</feature>
<evidence type="ECO:0000256" key="2">
    <source>
        <dbReference type="SAM" id="Phobius"/>
    </source>
</evidence>
<dbReference type="PROSITE" id="PS50125">
    <property type="entry name" value="GUANYLATE_CYCLASE_2"/>
    <property type="match status" value="1"/>
</dbReference>
<feature type="transmembrane region" description="Helical" evidence="2">
    <location>
        <begin position="273"/>
        <end position="291"/>
    </location>
</feature>
<dbReference type="PANTHER" id="PTHR43336">
    <property type="entry name" value="OXYGEN SENSOR HISTIDINE KINASE RESPONSE REGULATOR DEVS/DOSS"/>
    <property type="match status" value="1"/>
</dbReference>
<name>A0A7S4NPZ7_GUITH</name>
<evidence type="ECO:0000256" key="1">
    <source>
        <dbReference type="SAM" id="MobiDB-lite"/>
    </source>
</evidence>
<dbReference type="SMART" id="SM00044">
    <property type="entry name" value="CYCc"/>
    <property type="match status" value="1"/>
</dbReference>
<dbReference type="Pfam" id="PF00211">
    <property type="entry name" value="Guanylate_cyc"/>
    <property type="match status" value="1"/>
</dbReference>
<dbReference type="GO" id="GO:0009190">
    <property type="term" value="P:cyclic nucleotide biosynthetic process"/>
    <property type="evidence" value="ECO:0007669"/>
    <property type="project" value="InterPro"/>
</dbReference>
<feature type="region of interest" description="Disordered" evidence="1">
    <location>
        <begin position="231"/>
        <end position="251"/>
    </location>
</feature>
<feature type="compositionally biased region" description="Basic and acidic residues" evidence="1">
    <location>
        <begin position="124"/>
        <end position="135"/>
    </location>
</feature>
<dbReference type="SUPFAM" id="SSF55073">
    <property type="entry name" value="Nucleotide cyclase"/>
    <property type="match status" value="1"/>
</dbReference>
<keyword evidence="2" id="KW-0472">Membrane</keyword>
<keyword evidence="2" id="KW-0812">Transmembrane</keyword>
<dbReference type="Gene3D" id="3.30.70.1230">
    <property type="entry name" value="Nucleotide cyclase"/>
    <property type="match status" value="1"/>
</dbReference>
<keyword evidence="2" id="KW-1133">Transmembrane helix</keyword>
<evidence type="ECO:0000259" key="3">
    <source>
        <dbReference type="PROSITE" id="PS50125"/>
    </source>
</evidence>
<dbReference type="PANTHER" id="PTHR43336:SF3">
    <property type="entry name" value="GUANYLATE CYCLASE DOMAIN-CONTAINING PROTEIN"/>
    <property type="match status" value="1"/>
</dbReference>
<dbReference type="InterPro" id="IPR001054">
    <property type="entry name" value="A/G_cyclase"/>
</dbReference>
<protein>
    <recommendedName>
        <fullName evidence="3">Guanylate cyclase domain-containing protein</fullName>
    </recommendedName>
</protein>
<organism evidence="4">
    <name type="scientific">Guillardia theta</name>
    <name type="common">Cryptophyte</name>
    <name type="synonym">Cryptomonas phi</name>
    <dbReference type="NCBI Taxonomy" id="55529"/>
    <lineage>
        <taxon>Eukaryota</taxon>
        <taxon>Cryptophyceae</taxon>
        <taxon>Pyrenomonadales</taxon>
        <taxon>Geminigeraceae</taxon>
        <taxon>Guillardia</taxon>
    </lineage>
</organism>
<evidence type="ECO:0000313" key="4">
    <source>
        <dbReference type="EMBL" id="CAE2301364.1"/>
    </source>
</evidence>
<proteinExistence type="predicted"/>
<dbReference type="AlphaFoldDB" id="A0A7S4NPZ7"/>
<feature type="transmembrane region" description="Helical" evidence="2">
    <location>
        <begin position="427"/>
        <end position="449"/>
    </location>
</feature>
<dbReference type="GO" id="GO:0035556">
    <property type="term" value="P:intracellular signal transduction"/>
    <property type="evidence" value="ECO:0007669"/>
    <property type="project" value="InterPro"/>
</dbReference>
<feature type="transmembrane region" description="Helical" evidence="2">
    <location>
        <begin position="311"/>
        <end position="330"/>
    </location>
</feature>
<feature type="region of interest" description="Disordered" evidence="1">
    <location>
        <begin position="124"/>
        <end position="143"/>
    </location>
</feature>
<dbReference type="CDD" id="cd07302">
    <property type="entry name" value="CHD"/>
    <property type="match status" value="1"/>
</dbReference>